<proteinExistence type="predicted"/>
<dbReference type="EMBL" id="LCYG01000040">
    <property type="protein sequence ID" value="KLK92189.1"/>
    <property type="molecule type" value="Genomic_DNA"/>
</dbReference>
<accession>A0A0H1RAT3</accession>
<dbReference type="Proteomes" id="UP000035489">
    <property type="component" value="Unassembled WGS sequence"/>
</dbReference>
<dbReference type="AlphaFoldDB" id="A0A0H1RAT3"/>
<keyword evidence="2" id="KW-1185">Reference proteome</keyword>
<name>A0A0H1RAT3_9HYPH</name>
<comment type="caution">
    <text evidence="1">The sequence shown here is derived from an EMBL/GenBank/DDBJ whole genome shotgun (WGS) entry which is preliminary data.</text>
</comment>
<protein>
    <submittedName>
        <fullName evidence="1">Uncharacterized protein</fullName>
    </submittedName>
</protein>
<dbReference type="OrthoDB" id="7354890at2"/>
<dbReference type="PATRIC" id="fig|1225564.3.peg.4260"/>
<evidence type="ECO:0000313" key="2">
    <source>
        <dbReference type="Proteomes" id="UP000035489"/>
    </source>
</evidence>
<evidence type="ECO:0000313" key="1">
    <source>
        <dbReference type="EMBL" id="KLK92189.1"/>
    </source>
</evidence>
<gene>
    <name evidence="1" type="ORF">AA309_15880</name>
</gene>
<organism evidence="1 2">
    <name type="scientific">Microvirga vignae</name>
    <dbReference type="NCBI Taxonomy" id="1225564"/>
    <lineage>
        <taxon>Bacteria</taxon>
        <taxon>Pseudomonadati</taxon>
        <taxon>Pseudomonadota</taxon>
        <taxon>Alphaproteobacteria</taxon>
        <taxon>Hyphomicrobiales</taxon>
        <taxon>Methylobacteriaceae</taxon>
        <taxon>Microvirga</taxon>
    </lineage>
</organism>
<reference evidence="1 2" key="1">
    <citation type="submission" date="2015-05" db="EMBL/GenBank/DDBJ databases">
        <title>Draft genome sequence of Microvirga vignae strain BR3299, a novel nitrogen fixing bacteria isolated from Brazil semi-aired region.</title>
        <authorList>
            <person name="Zilli J.E."/>
            <person name="Passos S.R."/>
            <person name="Leite J."/>
            <person name="Baldani J.I."/>
            <person name="Xavier G.R."/>
            <person name="Rumjaneck N.G."/>
            <person name="Simoes-Araujo J.L."/>
        </authorList>
    </citation>
    <scope>NUCLEOTIDE SEQUENCE [LARGE SCALE GENOMIC DNA]</scope>
    <source>
        <strain evidence="1 2">BR3299</strain>
    </source>
</reference>
<dbReference type="RefSeq" id="WP_047190012.1">
    <property type="nucleotide sequence ID" value="NZ_LCYG01000040.1"/>
</dbReference>
<sequence>MNELIAWLKEQNEGVSTYIGLQQRAHGLASSDPDQAALFRLLGSLAARFASSYDDMPLPANIARSTFERMITLVEEALRAMDGTAQEKLAVLNEIARAELD</sequence>